<gene>
    <name evidence="2" type="ORF">MGAL_10B007540</name>
</gene>
<organism evidence="2 3">
    <name type="scientific">Mytilus galloprovincialis</name>
    <name type="common">Mediterranean mussel</name>
    <dbReference type="NCBI Taxonomy" id="29158"/>
    <lineage>
        <taxon>Eukaryota</taxon>
        <taxon>Metazoa</taxon>
        <taxon>Spiralia</taxon>
        <taxon>Lophotrochozoa</taxon>
        <taxon>Mollusca</taxon>
        <taxon>Bivalvia</taxon>
        <taxon>Autobranchia</taxon>
        <taxon>Pteriomorphia</taxon>
        <taxon>Mytilida</taxon>
        <taxon>Mytiloidea</taxon>
        <taxon>Mytilidae</taxon>
        <taxon>Mytilinae</taxon>
        <taxon>Mytilus</taxon>
    </lineage>
</organism>
<name>A0A8B6GCE0_MYTGA</name>
<sequence>MDKNVNDTSAEELSIEIVSVEIRQPDVYIPLSDTGTEENVTSKISLEESHSAKEHLQTKQTHSHTSVTEPKLQEENTMYQIMSGALTRSLKESHSVAESLETRHTYSDSALDDMRTQNTIIMILSDETAIFNEERGSNEATKKQSLCKCKFIKTGNLEEQQNLLQKEDDIGVYF</sequence>
<evidence type="ECO:0000313" key="2">
    <source>
        <dbReference type="EMBL" id="VDI62120.1"/>
    </source>
</evidence>
<accession>A0A8B6GCE0</accession>
<dbReference type="Proteomes" id="UP000596742">
    <property type="component" value="Unassembled WGS sequence"/>
</dbReference>
<comment type="caution">
    <text evidence="2">The sequence shown here is derived from an EMBL/GenBank/DDBJ whole genome shotgun (WGS) entry which is preliminary data.</text>
</comment>
<keyword evidence="3" id="KW-1185">Reference proteome</keyword>
<protein>
    <submittedName>
        <fullName evidence="2">Uncharacterized protein</fullName>
    </submittedName>
</protein>
<feature type="compositionally biased region" description="Polar residues" evidence="1">
    <location>
        <begin position="58"/>
        <end position="68"/>
    </location>
</feature>
<dbReference type="EMBL" id="UYJE01008220">
    <property type="protein sequence ID" value="VDI62120.1"/>
    <property type="molecule type" value="Genomic_DNA"/>
</dbReference>
<reference evidence="2" key="1">
    <citation type="submission" date="2018-11" db="EMBL/GenBank/DDBJ databases">
        <authorList>
            <person name="Alioto T."/>
            <person name="Alioto T."/>
        </authorList>
    </citation>
    <scope>NUCLEOTIDE SEQUENCE</scope>
</reference>
<evidence type="ECO:0000313" key="3">
    <source>
        <dbReference type="Proteomes" id="UP000596742"/>
    </source>
</evidence>
<feature type="region of interest" description="Disordered" evidence="1">
    <location>
        <begin position="50"/>
        <end position="70"/>
    </location>
</feature>
<proteinExistence type="predicted"/>
<evidence type="ECO:0000256" key="1">
    <source>
        <dbReference type="SAM" id="MobiDB-lite"/>
    </source>
</evidence>
<dbReference type="AlphaFoldDB" id="A0A8B6GCE0"/>